<gene>
    <name evidence="1" type="ORF">M9H77_31976</name>
</gene>
<protein>
    <submittedName>
        <fullName evidence="1">Uncharacterized protein</fullName>
    </submittedName>
</protein>
<organism evidence="1 2">
    <name type="scientific">Catharanthus roseus</name>
    <name type="common">Madagascar periwinkle</name>
    <name type="synonym">Vinca rosea</name>
    <dbReference type="NCBI Taxonomy" id="4058"/>
    <lineage>
        <taxon>Eukaryota</taxon>
        <taxon>Viridiplantae</taxon>
        <taxon>Streptophyta</taxon>
        <taxon>Embryophyta</taxon>
        <taxon>Tracheophyta</taxon>
        <taxon>Spermatophyta</taxon>
        <taxon>Magnoliopsida</taxon>
        <taxon>eudicotyledons</taxon>
        <taxon>Gunneridae</taxon>
        <taxon>Pentapetalae</taxon>
        <taxon>asterids</taxon>
        <taxon>lamiids</taxon>
        <taxon>Gentianales</taxon>
        <taxon>Apocynaceae</taxon>
        <taxon>Rauvolfioideae</taxon>
        <taxon>Vinceae</taxon>
        <taxon>Catharanthinae</taxon>
        <taxon>Catharanthus</taxon>
    </lineage>
</organism>
<accession>A0ACC0A1Z7</accession>
<reference evidence="2" key="1">
    <citation type="journal article" date="2023" name="Nat. Plants">
        <title>Single-cell RNA sequencing provides a high-resolution roadmap for understanding the multicellular compartmentation of specialized metabolism.</title>
        <authorList>
            <person name="Sun S."/>
            <person name="Shen X."/>
            <person name="Li Y."/>
            <person name="Li Y."/>
            <person name="Wang S."/>
            <person name="Li R."/>
            <person name="Zhang H."/>
            <person name="Shen G."/>
            <person name="Guo B."/>
            <person name="Wei J."/>
            <person name="Xu J."/>
            <person name="St-Pierre B."/>
            <person name="Chen S."/>
            <person name="Sun C."/>
        </authorList>
    </citation>
    <scope>NUCLEOTIDE SEQUENCE [LARGE SCALE GENOMIC DNA]</scope>
</reference>
<keyword evidence="2" id="KW-1185">Reference proteome</keyword>
<comment type="caution">
    <text evidence="1">The sequence shown here is derived from an EMBL/GenBank/DDBJ whole genome shotgun (WGS) entry which is preliminary data.</text>
</comment>
<sequence>MEEREHHPSKHGGNIRSSSLPEAPSFSDPHQQVFPKPDQPGTFGHGTYIVQVPRDQVYRIPPPENAIYVKKYRKNNQGNTKGSSFCGSCSYCTFIWAMIIVLISAIIGSFVGIFSIYDDPSFSIEYFLVKKLKKNLEYEISIKVLNPNKHHGISYNQDGSNNVVLLLKKKEIGEGKFPKLDQFSKGSTIINVILHGSNSKLPKEISTSKTHSKKRISLSLSMKNVGVKLKFGPLHVKSKKIDVSCSFLVDRFDDKGAHVVTQECTSSGG</sequence>
<proteinExistence type="predicted"/>
<evidence type="ECO:0000313" key="2">
    <source>
        <dbReference type="Proteomes" id="UP001060085"/>
    </source>
</evidence>
<name>A0ACC0A1Z7_CATRO</name>
<dbReference type="Proteomes" id="UP001060085">
    <property type="component" value="Linkage Group LG07"/>
</dbReference>
<evidence type="ECO:0000313" key="1">
    <source>
        <dbReference type="EMBL" id="KAI5654789.1"/>
    </source>
</evidence>
<dbReference type="EMBL" id="CM044707">
    <property type="protein sequence ID" value="KAI5654789.1"/>
    <property type="molecule type" value="Genomic_DNA"/>
</dbReference>